<name>A0A4U0PXT4_9NEIS</name>
<dbReference type="SUPFAM" id="SSF63829">
    <property type="entry name" value="Calcium-dependent phosphotriesterase"/>
    <property type="match status" value="1"/>
</dbReference>
<evidence type="ECO:0000313" key="2">
    <source>
        <dbReference type="EMBL" id="TJZ73357.1"/>
    </source>
</evidence>
<proteinExistence type="predicted"/>
<protein>
    <submittedName>
        <fullName evidence="2">PhoX family phosphatase</fullName>
    </submittedName>
</protein>
<keyword evidence="3" id="KW-1185">Reference proteome</keyword>
<dbReference type="Proteomes" id="UP000310016">
    <property type="component" value="Unassembled WGS sequence"/>
</dbReference>
<accession>A0A4U0PXT4</accession>
<evidence type="ECO:0000313" key="3">
    <source>
        <dbReference type="Proteomes" id="UP000310016"/>
    </source>
</evidence>
<dbReference type="RefSeq" id="WP_136773472.1">
    <property type="nucleotide sequence ID" value="NZ_CP156074.1"/>
</dbReference>
<feature type="compositionally biased region" description="Pro residues" evidence="1">
    <location>
        <begin position="63"/>
        <end position="73"/>
    </location>
</feature>
<evidence type="ECO:0000256" key="1">
    <source>
        <dbReference type="SAM" id="MobiDB-lite"/>
    </source>
</evidence>
<dbReference type="PROSITE" id="PS51318">
    <property type="entry name" value="TAT"/>
    <property type="match status" value="1"/>
</dbReference>
<organism evidence="2 3">
    <name type="scientific">Chitiniphilus eburneus</name>
    <dbReference type="NCBI Taxonomy" id="2571148"/>
    <lineage>
        <taxon>Bacteria</taxon>
        <taxon>Pseudomonadati</taxon>
        <taxon>Pseudomonadota</taxon>
        <taxon>Betaproteobacteria</taxon>
        <taxon>Neisseriales</taxon>
        <taxon>Chitinibacteraceae</taxon>
        <taxon>Chitiniphilus</taxon>
    </lineage>
</organism>
<reference evidence="2 3" key="1">
    <citation type="submission" date="2019-04" db="EMBL/GenBank/DDBJ databases">
        <title>Chitiniphilus eburnea sp. nov., a novel chitinolytic bacterium isolated from aquaculture sludge.</title>
        <authorList>
            <person name="Sheng M."/>
        </authorList>
    </citation>
    <scope>NUCLEOTIDE SEQUENCE [LARGE SCALE GENOMIC DNA]</scope>
    <source>
        <strain evidence="2 3">HX-2-15</strain>
    </source>
</reference>
<dbReference type="Pfam" id="PF05787">
    <property type="entry name" value="PhoX"/>
    <property type="match status" value="1"/>
</dbReference>
<dbReference type="PANTHER" id="PTHR35399">
    <property type="entry name" value="SLR8030 PROTEIN"/>
    <property type="match status" value="1"/>
</dbReference>
<dbReference type="EMBL" id="SUMF01000010">
    <property type="protein sequence ID" value="TJZ73357.1"/>
    <property type="molecule type" value="Genomic_DNA"/>
</dbReference>
<dbReference type="InterPro" id="IPR008557">
    <property type="entry name" value="PhoX"/>
</dbReference>
<gene>
    <name evidence="2" type="ORF">FAZ21_10885</name>
</gene>
<dbReference type="PANTHER" id="PTHR35399:SF2">
    <property type="entry name" value="DUF839 DOMAIN-CONTAINING PROTEIN"/>
    <property type="match status" value="1"/>
</dbReference>
<feature type="region of interest" description="Disordered" evidence="1">
    <location>
        <begin position="53"/>
        <end position="73"/>
    </location>
</feature>
<dbReference type="AlphaFoldDB" id="A0A4U0PXT4"/>
<dbReference type="InterPro" id="IPR006311">
    <property type="entry name" value="TAT_signal"/>
</dbReference>
<comment type="caution">
    <text evidence="2">The sequence shown here is derived from an EMBL/GenBank/DDBJ whole genome shotgun (WGS) entry which is preliminary data.</text>
</comment>
<dbReference type="OrthoDB" id="9801383at2"/>
<sequence>MSAFDHDDIPSNLSSNEHFDDVVQRVVSRRNMLKGGLGLSAAMFLGGSLAACNSDSGSSATPTPTPTPGVTPTPMPTTPKLGFTAVPAGSGNSIVVPQGYRYQVIAPWGSPLFGNSPAWKGDSSETGADQALQVGDNHDGMHFFPLTGADGKELSDEGLLVMNHEYCNYEYFYKPEAGQTYPNAWTLDKVRKAQHAHGVSVIHVKRVSGEWQVQVGSAHNRRIHGNTPMLLTGPAAGHALLQTSADPTGTVALGTLNNCGNGWTLWGTYLTCEENFNSYFGTTSATDTRSALMKRYGLSAKGTSYRWEELDKRFDYAQEANESNRFGWIVEIDPWDVSSTPKKRTALGRVKHENCAMTLSADRHVVVYMGDDQANDYVYKFVSAGQYDAANPQANRNLLDSGKLYVARFDAGAVAGDMMGVGQWLLLDKTANATLAADASFADQAEVLIKTRLAADAVGATKMDRPEWVTVHPTTGEVYLTLTNNSSRTVTDDANPRVSNAFGQIIRWRETGGDAAALAFEWDLFVLAGNPVAYPDRTDLRSGSANVTADNTFNSPDGLAFAPNGLLWIETDGSNSNTGINQGQGNNQMLVADPVSKEIRRFLVGPDGCEITGITFTPDVKTVFINVQHPGEVSGPNAPVPPAGQTVNDVLLANPTAFSKWPEAAPGITGPMGRPRSATVVIWKEDGGVLGV</sequence>